<evidence type="ECO:0000313" key="3">
    <source>
        <dbReference type="Proteomes" id="UP000507470"/>
    </source>
</evidence>
<evidence type="ECO:0000313" key="2">
    <source>
        <dbReference type="EMBL" id="CAC5388973.1"/>
    </source>
</evidence>
<dbReference type="PROSITE" id="PS50835">
    <property type="entry name" value="IG_LIKE"/>
    <property type="match status" value="1"/>
</dbReference>
<dbReference type="InterPro" id="IPR007110">
    <property type="entry name" value="Ig-like_dom"/>
</dbReference>
<evidence type="ECO:0000259" key="1">
    <source>
        <dbReference type="PROSITE" id="PS50835"/>
    </source>
</evidence>
<dbReference type="InterPro" id="IPR013783">
    <property type="entry name" value="Ig-like_fold"/>
</dbReference>
<dbReference type="Proteomes" id="UP000507470">
    <property type="component" value="Unassembled WGS sequence"/>
</dbReference>
<dbReference type="AlphaFoldDB" id="A0A6J8BYD6"/>
<gene>
    <name evidence="2" type="ORF">MCOR_24197</name>
</gene>
<sequence>MDDFDDVKPIAILQPNEPARLITSGNYLNGRVTLTNIKNTSTNATLTFHELKCEDERDYVYVTTMTWTVLPCRQKSLHQPVYQYKKTSPQEQKPITYSNETTYKEEIPGQCSFKGTSHLTVKIDAEDIKAKIRCFEESQVNVTGMYLETELFDVQFQVNHVNISKQPDQKQYGQKSDKITLTCKGNGNPEPQYEWFKKENNNSILSKRSFYVIENIIQNNSGVKSNSVEIDIVHVDEMPSSQDSSLMPIFIGSYVTDNDVDCGFSF</sequence>
<protein>
    <submittedName>
        <fullName evidence="2">ALCAM</fullName>
    </submittedName>
</protein>
<organism evidence="2 3">
    <name type="scientific">Mytilus coruscus</name>
    <name type="common">Sea mussel</name>
    <dbReference type="NCBI Taxonomy" id="42192"/>
    <lineage>
        <taxon>Eukaryota</taxon>
        <taxon>Metazoa</taxon>
        <taxon>Spiralia</taxon>
        <taxon>Lophotrochozoa</taxon>
        <taxon>Mollusca</taxon>
        <taxon>Bivalvia</taxon>
        <taxon>Autobranchia</taxon>
        <taxon>Pteriomorphia</taxon>
        <taxon>Mytilida</taxon>
        <taxon>Mytiloidea</taxon>
        <taxon>Mytilidae</taxon>
        <taxon>Mytilinae</taxon>
        <taxon>Mytilus</taxon>
    </lineage>
</organism>
<dbReference type="InterPro" id="IPR036179">
    <property type="entry name" value="Ig-like_dom_sf"/>
</dbReference>
<dbReference type="Gene3D" id="2.60.40.10">
    <property type="entry name" value="Immunoglobulins"/>
    <property type="match status" value="1"/>
</dbReference>
<feature type="domain" description="Ig-like" evidence="1">
    <location>
        <begin position="173"/>
        <end position="222"/>
    </location>
</feature>
<dbReference type="OrthoDB" id="6158624at2759"/>
<reference evidence="2 3" key="1">
    <citation type="submission" date="2020-06" db="EMBL/GenBank/DDBJ databases">
        <authorList>
            <person name="Li R."/>
            <person name="Bekaert M."/>
        </authorList>
    </citation>
    <scope>NUCLEOTIDE SEQUENCE [LARGE SCALE GENOMIC DNA]</scope>
    <source>
        <strain evidence="3">wild</strain>
    </source>
</reference>
<proteinExistence type="predicted"/>
<dbReference type="SUPFAM" id="SSF48726">
    <property type="entry name" value="Immunoglobulin"/>
    <property type="match status" value="1"/>
</dbReference>
<dbReference type="EMBL" id="CACVKT020004298">
    <property type="protein sequence ID" value="CAC5388973.1"/>
    <property type="molecule type" value="Genomic_DNA"/>
</dbReference>
<keyword evidence="3" id="KW-1185">Reference proteome</keyword>
<name>A0A6J8BYD6_MYTCO</name>
<accession>A0A6J8BYD6</accession>